<evidence type="ECO:0000259" key="16">
    <source>
        <dbReference type="Pfam" id="PF02932"/>
    </source>
</evidence>
<evidence type="ECO:0000256" key="10">
    <source>
        <dbReference type="ARBA" id="ARBA00023180"/>
    </source>
</evidence>
<keyword evidence="2" id="KW-1003">Cell membrane</keyword>
<dbReference type="Pfam" id="PF02931">
    <property type="entry name" value="Neur_chan_LBD"/>
    <property type="match status" value="1"/>
</dbReference>
<evidence type="ECO:0000313" key="17">
    <source>
        <dbReference type="Proteomes" id="UP000694865"/>
    </source>
</evidence>
<evidence type="ECO:0000256" key="7">
    <source>
        <dbReference type="ARBA" id="ARBA00023136"/>
    </source>
</evidence>
<dbReference type="PROSITE" id="PS00236">
    <property type="entry name" value="NEUROTR_ION_CHANNEL"/>
    <property type="match status" value="1"/>
</dbReference>
<evidence type="ECO:0000259" key="15">
    <source>
        <dbReference type="Pfam" id="PF02931"/>
    </source>
</evidence>
<dbReference type="InterPro" id="IPR036734">
    <property type="entry name" value="Neur_chan_lig-bd_sf"/>
</dbReference>
<dbReference type="SUPFAM" id="SSF63712">
    <property type="entry name" value="Nicotinic receptor ligand binding domain-like"/>
    <property type="match status" value="1"/>
</dbReference>
<evidence type="ECO:0000256" key="14">
    <source>
        <dbReference type="RuleBase" id="RU000687"/>
    </source>
</evidence>
<dbReference type="InterPro" id="IPR002394">
    <property type="entry name" value="Nicotinic_acetylcholine_rcpt"/>
</dbReference>
<name>A0ABM0GW80_SACKO</name>
<feature type="transmembrane region" description="Helical" evidence="14">
    <location>
        <begin position="257"/>
        <end position="277"/>
    </location>
</feature>
<accession>A0ABM0GW80</accession>
<evidence type="ECO:0000256" key="5">
    <source>
        <dbReference type="ARBA" id="ARBA00023018"/>
    </source>
</evidence>
<dbReference type="GeneID" id="100374185"/>
<dbReference type="InterPro" id="IPR006202">
    <property type="entry name" value="Neur_chan_lig-bd"/>
</dbReference>
<evidence type="ECO:0000256" key="8">
    <source>
        <dbReference type="ARBA" id="ARBA00023157"/>
    </source>
</evidence>
<dbReference type="Pfam" id="PF02932">
    <property type="entry name" value="Neur_chan_memb"/>
    <property type="match status" value="1"/>
</dbReference>
<reference evidence="18" key="1">
    <citation type="submission" date="2025-08" db="UniProtKB">
        <authorList>
            <consortium name="RefSeq"/>
        </authorList>
    </citation>
    <scope>IDENTIFICATION</scope>
    <source>
        <tissue evidence="18">Testes</tissue>
    </source>
</reference>
<keyword evidence="12 14" id="KW-0407">Ion channel</keyword>
<dbReference type="InterPro" id="IPR036719">
    <property type="entry name" value="Neuro-gated_channel_TM_sf"/>
</dbReference>
<evidence type="ECO:0000256" key="6">
    <source>
        <dbReference type="ARBA" id="ARBA00023065"/>
    </source>
</evidence>
<evidence type="ECO:0000256" key="9">
    <source>
        <dbReference type="ARBA" id="ARBA00023170"/>
    </source>
</evidence>
<keyword evidence="1 14" id="KW-0813">Transport</keyword>
<feature type="domain" description="Neurotransmitter-gated ion-channel transmembrane" evidence="16">
    <location>
        <begin position="263"/>
        <end position="318"/>
    </location>
</feature>
<evidence type="ECO:0000256" key="11">
    <source>
        <dbReference type="ARBA" id="ARBA00023286"/>
    </source>
</evidence>
<gene>
    <name evidence="18" type="primary">LOC100374185</name>
</gene>
<dbReference type="CDD" id="cd18997">
    <property type="entry name" value="LGIC_ECD_nAChR"/>
    <property type="match status" value="1"/>
</dbReference>
<evidence type="ECO:0000256" key="13">
    <source>
        <dbReference type="ARBA" id="ARBA00034099"/>
    </source>
</evidence>
<dbReference type="CDD" id="cd19051">
    <property type="entry name" value="LGIC_TM_cation"/>
    <property type="match status" value="1"/>
</dbReference>
<comment type="subcellular location">
    <subcellularLocation>
        <location evidence="13">Synaptic cell membrane</location>
        <topology evidence="13">Multi-pass membrane protein</topology>
    </subcellularLocation>
</comment>
<dbReference type="PANTHER" id="PTHR18945">
    <property type="entry name" value="NEUROTRANSMITTER GATED ION CHANNEL"/>
    <property type="match status" value="1"/>
</dbReference>
<evidence type="ECO:0000256" key="3">
    <source>
        <dbReference type="ARBA" id="ARBA00022692"/>
    </source>
</evidence>
<comment type="caution">
    <text evidence="14">Lacks conserved residue(s) required for the propagation of feature annotation.</text>
</comment>
<evidence type="ECO:0000256" key="4">
    <source>
        <dbReference type="ARBA" id="ARBA00022989"/>
    </source>
</evidence>
<keyword evidence="4 14" id="KW-1133">Transmembrane helix</keyword>
<protein>
    <submittedName>
        <fullName evidence="18">Neuronal acetylcholine receptor subunit alpha-7-like</fullName>
    </submittedName>
</protein>
<dbReference type="InterPro" id="IPR018000">
    <property type="entry name" value="Neurotransmitter_ion_chnl_CS"/>
</dbReference>
<keyword evidence="10" id="KW-0325">Glycoprotein</keyword>
<proteinExistence type="inferred from homology"/>
<keyword evidence="8" id="KW-1015">Disulfide bond</keyword>
<dbReference type="PRINTS" id="PR00252">
    <property type="entry name" value="NRIONCHANNEL"/>
</dbReference>
<dbReference type="SUPFAM" id="SSF90112">
    <property type="entry name" value="Neurotransmitter-gated ion-channel transmembrane pore"/>
    <property type="match status" value="1"/>
</dbReference>
<keyword evidence="6 14" id="KW-0406">Ion transport</keyword>
<keyword evidence="9" id="KW-0675">Receptor</keyword>
<keyword evidence="11" id="KW-1071">Ligand-gated ion channel</keyword>
<evidence type="ECO:0000256" key="2">
    <source>
        <dbReference type="ARBA" id="ARBA00022475"/>
    </source>
</evidence>
<keyword evidence="3 14" id="KW-0812">Transmembrane</keyword>
<keyword evidence="7 14" id="KW-0472">Membrane</keyword>
<feature type="transmembrane region" description="Helical" evidence="14">
    <location>
        <begin position="283"/>
        <end position="303"/>
    </location>
</feature>
<dbReference type="InterPro" id="IPR006029">
    <property type="entry name" value="Neurotrans-gated_channel_TM"/>
</dbReference>
<evidence type="ECO:0000256" key="12">
    <source>
        <dbReference type="ARBA" id="ARBA00023303"/>
    </source>
</evidence>
<keyword evidence="17" id="KW-1185">Reference proteome</keyword>
<dbReference type="InterPro" id="IPR006201">
    <property type="entry name" value="Neur_channel"/>
</dbReference>
<keyword evidence="5" id="KW-0770">Synapse</keyword>
<comment type="similarity">
    <text evidence="14">Belongs to the ligand-gated ion channel (TC 1.A.9) family.</text>
</comment>
<dbReference type="Proteomes" id="UP000694865">
    <property type="component" value="Unplaced"/>
</dbReference>
<evidence type="ECO:0000256" key="1">
    <source>
        <dbReference type="ARBA" id="ARBA00022448"/>
    </source>
</evidence>
<sequence>MACGVFCVRFAQLRKTNGAWRFLTELTYLSKVTPVIYKGHSTEMLAEQKLYKRLFHDYNKKVRPVWNASHPINVSLSISITQLMDLDERNQALTTNVWIAQHWKDEKLRWNANEFDDIQVLRIPAVDIWFPDITLYNTADENGFSVNLESNALVYSNGQVSHWSKPTLLKSTCKIIVRYFPFDYQQCRMKFGSWTYNSFQVNLQNDSIAPDMSTFMPNEQWDIVYAVTRPHVVRYDCCPESYPDVTFVIGLKRKPLYYVYNVVLPCVLLTALSLVGFNMPFNIGVVKVSLGVMLLLSLGVFNLQVSQTMPKTSEEISLLDCCQDSDIVAIGTAILDFFIYKSARYVQIIKKFQKCSFLIRLDFGRNSDMVAMETAIANPLNIVRDVDYNGNIQ</sequence>
<organism evidence="17 18">
    <name type="scientific">Saccoglossus kowalevskii</name>
    <name type="common">Acorn worm</name>
    <dbReference type="NCBI Taxonomy" id="10224"/>
    <lineage>
        <taxon>Eukaryota</taxon>
        <taxon>Metazoa</taxon>
        <taxon>Hemichordata</taxon>
        <taxon>Enteropneusta</taxon>
        <taxon>Harrimaniidae</taxon>
        <taxon>Saccoglossus</taxon>
    </lineage>
</organism>
<feature type="domain" description="Neurotransmitter-gated ion-channel ligand-binding" evidence="15">
    <location>
        <begin position="47"/>
        <end position="255"/>
    </location>
</feature>
<dbReference type="RefSeq" id="XP_002738695.1">
    <property type="nucleotide sequence ID" value="XM_002738649.1"/>
</dbReference>
<dbReference type="Gene3D" id="2.70.170.10">
    <property type="entry name" value="Neurotransmitter-gated ion-channel ligand-binding domain"/>
    <property type="match status" value="1"/>
</dbReference>
<dbReference type="PRINTS" id="PR00254">
    <property type="entry name" value="NICOTINICR"/>
</dbReference>
<dbReference type="InterPro" id="IPR038050">
    <property type="entry name" value="Neuro_actylchol_rec"/>
</dbReference>
<evidence type="ECO:0000313" key="18">
    <source>
        <dbReference type="RefSeq" id="XP_002738695.1"/>
    </source>
</evidence>
<dbReference type="Gene3D" id="1.20.58.390">
    <property type="entry name" value="Neurotransmitter-gated ion-channel transmembrane domain"/>
    <property type="match status" value="1"/>
</dbReference>